<proteinExistence type="predicted"/>
<organism evidence="3 4">
    <name type="scientific">Micromonospora echinospora</name>
    <name type="common">Micromonospora purpurea</name>
    <dbReference type="NCBI Taxonomy" id="1877"/>
    <lineage>
        <taxon>Bacteria</taxon>
        <taxon>Bacillati</taxon>
        <taxon>Actinomycetota</taxon>
        <taxon>Actinomycetes</taxon>
        <taxon>Micromonosporales</taxon>
        <taxon>Micromonosporaceae</taxon>
        <taxon>Micromonospora</taxon>
    </lineage>
</organism>
<dbReference type="Proteomes" id="UP000198253">
    <property type="component" value="Chromosome I"/>
</dbReference>
<dbReference type="InParanoid" id="A0A1C4W7T6"/>
<keyword evidence="4" id="KW-1185">Reference proteome</keyword>
<evidence type="ECO:0000313" key="4">
    <source>
        <dbReference type="Proteomes" id="UP000198253"/>
    </source>
</evidence>
<sequence>MTNDNGVPPGRRRRHRLTDRDRLAEQLTRHWGDSEVAAYALAVRDLVEQHVRIGPVDTWRRAAVELACAQARPHGEQAVQRAGKDESNLRRLRKKLSWNFGVRSRGPRWPLVELLVRHLVPAEEQRETRIRLADLHRAARGRYPKGFRPDVLGPVEVPAAESGEAVLVELLERQKAELRDRLDASQAENLRLRADLAHLTDRLWQVEPPSDEVGRSSPPSLRSSRNEGHFGHPTGLDGDPPVRRKPSRADLVAPRSSGAAGVTFWLEGFGHDGPRKTAGPVDRHTPSPRPTDRFPQPGTGRTPAPNTAWRRPPA</sequence>
<evidence type="ECO:0000313" key="3">
    <source>
        <dbReference type="EMBL" id="SCE92297.1"/>
    </source>
</evidence>
<dbReference type="OrthoDB" id="3390196at2"/>
<accession>A0A1C4W7T6</accession>
<evidence type="ECO:0000256" key="2">
    <source>
        <dbReference type="SAM" id="MobiDB-lite"/>
    </source>
</evidence>
<reference evidence="4" key="1">
    <citation type="submission" date="2016-06" db="EMBL/GenBank/DDBJ databases">
        <authorList>
            <person name="Varghese N."/>
            <person name="Submissions Spin"/>
        </authorList>
    </citation>
    <scope>NUCLEOTIDE SEQUENCE [LARGE SCALE GENOMIC DNA]</scope>
    <source>
        <strain evidence="4">DSM 43816</strain>
    </source>
</reference>
<dbReference type="EMBL" id="LT607413">
    <property type="protein sequence ID" value="SCE92297.1"/>
    <property type="molecule type" value="Genomic_DNA"/>
</dbReference>
<dbReference type="RefSeq" id="WP_088981340.1">
    <property type="nucleotide sequence ID" value="NZ_LT607413.1"/>
</dbReference>
<evidence type="ECO:0000256" key="1">
    <source>
        <dbReference type="SAM" id="Coils"/>
    </source>
</evidence>
<name>A0A1C4W7T6_MICEC</name>
<feature type="region of interest" description="Disordered" evidence="2">
    <location>
        <begin position="207"/>
        <end position="314"/>
    </location>
</feature>
<gene>
    <name evidence="3" type="ORF">GA0070618_1938</name>
</gene>
<feature type="compositionally biased region" description="Basic and acidic residues" evidence="2">
    <location>
        <begin position="269"/>
        <end position="285"/>
    </location>
</feature>
<keyword evidence="1" id="KW-0175">Coiled coil</keyword>
<protein>
    <submittedName>
        <fullName evidence="3">Uncharacterized protein</fullName>
    </submittedName>
</protein>
<dbReference type="AlphaFoldDB" id="A0A1C4W7T6"/>
<feature type="coiled-coil region" evidence="1">
    <location>
        <begin position="168"/>
        <end position="202"/>
    </location>
</feature>